<organism evidence="1 2">
    <name type="scientific">Vaccinium darrowii</name>
    <dbReference type="NCBI Taxonomy" id="229202"/>
    <lineage>
        <taxon>Eukaryota</taxon>
        <taxon>Viridiplantae</taxon>
        <taxon>Streptophyta</taxon>
        <taxon>Embryophyta</taxon>
        <taxon>Tracheophyta</taxon>
        <taxon>Spermatophyta</taxon>
        <taxon>Magnoliopsida</taxon>
        <taxon>eudicotyledons</taxon>
        <taxon>Gunneridae</taxon>
        <taxon>Pentapetalae</taxon>
        <taxon>asterids</taxon>
        <taxon>Ericales</taxon>
        <taxon>Ericaceae</taxon>
        <taxon>Vaccinioideae</taxon>
        <taxon>Vaccinieae</taxon>
        <taxon>Vaccinium</taxon>
    </lineage>
</organism>
<dbReference type="EMBL" id="CM037151">
    <property type="protein sequence ID" value="KAH7843585.1"/>
    <property type="molecule type" value="Genomic_DNA"/>
</dbReference>
<keyword evidence="2" id="KW-1185">Reference proteome</keyword>
<evidence type="ECO:0000313" key="2">
    <source>
        <dbReference type="Proteomes" id="UP000828048"/>
    </source>
</evidence>
<proteinExistence type="predicted"/>
<gene>
    <name evidence="1" type="ORF">Vadar_018383</name>
</gene>
<dbReference type="Proteomes" id="UP000828048">
    <property type="component" value="Chromosome 1"/>
</dbReference>
<sequence>MVTGAAVYSSSTFPLSILSPTTPSFLSYTSKPPASSISFLSLSKPKPPLSLSKPKLPLIPFSALLTNPLPPSSNTNDDGPPTENYHNLLRISVRYKDVELAKAVHASTLKREERTTLSNALFSTYLKLGLIADAHRFLSSCLISCPDVVLYSTIMSFLAKSGRELEAVSLFFQMREREIEPNEFSFVAILTACNRLADLELGFQVHSLVVKMGYLVFTYVDNALMDLYSKCGCLEFVVKLFDEMPERDVVSWNTIIASMVKESMYDRAIELFRDMQVDGFGMDRFTLSSVLVACAGGLHWNGGREVHAHGIRMGFQPSLSVNNALIRFYTKCGSLRDVATLFELMPEKDIISWTQMITAYMDFGLVDMALKTFARMPKKNCVTFNALLAGFCQNGQGTRALVLFCKMVEESMELDEFTLASAVYACGLLTDVKISQQVHGFVLKCGFRSNGCIESALVDMYTRCELMAEAEKMFYKGLDNVDCPINWTSMICGYSRSGKPEEAISLFCKMLSEEAFVDEIALATVLGVSGTLGYHMFGKQIHGLALKIGLVHDIEMGNALTSMYCKCGNLKDGIKIFEMMSKHDTVSWNSLIGGYLLHWKGDGALDLWSKMEKEGPLPDENTLCLVIIAYRYTNSNLVDKCRILFVSMKTKFDIEPTLEHYASFASVLCYWDLLEEAEQLIINMPFVSNATFWRALLDTGGMFLNTRIRTLAAKQILASEPLDPSTYVLVANLYSASGRWQCAEKTREEMRKKGFRKLPSRSWIIHQNKVHSFYTRDKHHFQSQDIYSATDILILECLKSGYVPDTSFVLQDVEECHKNDFLFHHSAKLATTYALLTTKRGKPIRVMKNVALCGDCHTFLKFVSVVVRRKIVFRDSSGFHVFLNGQCSCKDNGDKVRWLNSAPSVSVLCDPNFICYDSVLAH</sequence>
<comment type="caution">
    <text evidence="1">The sequence shown here is derived from an EMBL/GenBank/DDBJ whole genome shotgun (WGS) entry which is preliminary data.</text>
</comment>
<accession>A0ACB7XSR2</accession>
<name>A0ACB7XSR2_9ERIC</name>
<reference evidence="1 2" key="1">
    <citation type="journal article" date="2021" name="Hortic Res">
        <title>High-quality reference genome and annotation aids understanding of berry development for evergreen blueberry (Vaccinium darrowii).</title>
        <authorList>
            <person name="Yu J."/>
            <person name="Hulse-Kemp A.M."/>
            <person name="Babiker E."/>
            <person name="Staton M."/>
        </authorList>
    </citation>
    <scope>NUCLEOTIDE SEQUENCE [LARGE SCALE GENOMIC DNA]</scope>
    <source>
        <strain evidence="2">cv. NJ 8807/NJ 8810</strain>
        <tissue evidence="1">Young leaf</tissue>
    </source>
</reference>
<evidence type="ECO:0000313" key="1">
    <source>
        <dbReference type="EMBL" id="KAH7843585.1"/>
    </source>
</evidence>
<protein>
    <submittedName>
        <fullName evidence="1">Uncharacterized protein</fullName>
    </submittedName>
</protein>